<proteinExistence type="predicted"/>
<dbReference type="InterPro" id="IPR008775">
    <property type="entry name" value="Phytyl_CoA_dOase-like"/>
</dbReference>
<protein>
    <recommendedName>
        <fullName evidence="2">Fe2OG dioxygenase domain-containing protein</fullName>
    </recommendedName>
</protein>
<dbReference type="SUPFAM" id="SSF51197">
    <property type="entry name" value="Clavaminate synthase-like"/>
    <property type="match status" value="1"/>
</dbReference>
<dbReference type="Gene3D" id="2.60.120.620">
    <property type="entry name" value="q2cbj1_9rhob like domain"/>
    <property type="match status" value="1"/>
</dbReference>
<feature type="non-terminal residue" evidence="1">
    <location>
        <position position="1"/>
    </location>
</feature>
<name>A0A382ZSJ5_9ZZZZ</name>
<evidence type="ECO:0008006" key="2">
    <source>
        <dbReference type="Google" id="ProtNLM"/>
    </source>
</evidence>
<sequence length="255" mass="28352">IDKTILEKLQAATARAINASRTVSKSDATWDLETGHTPDEPKLRRLTSPNDYDDTYWEYASSPSIRRILTDLIGPNIKFHHSKLNFKWSGGGEEVKWHQDIGFWPHTNFTPCTVGLYLEDCTDDQGPLGVIAQSNQGPLFDQYDEDGEWIGCLSDNDVGRLDLSKETYLPGPAGAVTIHNCRTVHGSKKNQSERPRPLLLNAYAAADAMPYTFNPAASSKYDQHVICGNPARWARHDAGTCLIPPDWSGGYTSIF</sequence>
<dbReference type="PANTHER" id="PTHR20883:SF46">
    <property type="entry name" value="PHYTANOYL-COA HYDROXYLASE"/>
    <property type="match status" value="1"/>
</dbReference>
<accession>A0A382ZSJ5</accession>
<feature type="non-terminal residue" evidence="1">
    <location>
        <position position="255"/>
    </location>
</feature>
<organism evidence="1">
    <name type="scientific">marine metagenome</name>
    <dbReference type="NCBI Taxonomy" id="408172"/>
    <lineage>
        <taxon>unclassified sequences</taxon>
        <taxon>metagenomes</taxon>
        <taxon>ecological metagenomes</taxon>
    </lineage>
</organism>
<dbReference type="AlphaFoldDB" id="A0A382ZSJ5"/>
<gene>
    <name evidence="1" type="ORF">METZ01_LOCUS451286</name>
</gene>
<dbReference type="EMBL" id="UINC01186280">
    <property type="protein sequence ID" value="SVD98432.1"/>
    <property type="molecule type" value="Genomic_DNA"/>
</dbReference>
<dbReference type="PANTHER" id="PTHR20883">
    <property type="entry name" value="PHYTANOYL-COA DIOXYGENASE DOMAIN CONTAINING 1"/>
    <property type="match status" value="1"/>
</dbReference>
<reference evidence="1" key="1">
    <citation type="submission" date="2018-05" db="EMBL/GenBank/DDBJ databases">
        <authorList>
            <person name="Lanie J.A."/>
            <person name="Ng W.-L."/>
            <person name="Kazmierczak K.M."/>
            <person name="Andrzejewski T.M."/>
            <person name="Davidsen T.M."/>
            <person name="Wayne K.J."/>
            <person name="Tettelin H."/>
            <person name="Glass J.I."/>
            <person name="Rusch D."/>
            <person name="Podicherti R."/>
            <person name="Tsui H.-C.T."/>
            <person name="Winkler M.E."/>
        </authorList>
    </citation>
    <scope>NUCLEOTIDE SEQUENCE</scope>
</reference>
<dbReference type="Pfam" id="PF05721">
    <property type="entry name" value="PhyH"/>
    <property type="match status" value="1"/>
</dbReference>
<evidence type="ECO:0000313" key="1">
    <source>
        <dbReference type="EMBL" id="SVD98432.1"/>
    </source>
</evidence>